<organism evidence="2 3">
    <name type="scientific">Austropuccinia psidii MF-1</name>
    <dbReference type="NCBI Taxonomy" id="1389203"/>
    <lineage>
        <taxon>Eukaryota</taxon>
        <taxon>Fungi</taxon>
        <taxon>Dikarya</taxon>
        <taxon>Basidiomycota</taxon>
        <taxon>Pucciniomycotina</taxon>
        <taxon>Pucciniomycetes</taxon>
        <taxon>Pucciniales</taxon>
        <taxon>Sphaerophragmiaceae</taxon>
        <taxon>Austropuccinia</taxon>
    </lineage>
</organism>
<proteinExistence type="predicted"/>
<dbReference type="Proteomes" id="UP000765509">
    <property type="component" value="Unassembled WGS sequence"/>
</dbReference>
<comment type="caution">
    <text evidence="2">The sequence shown here is derived from an EMBL/GenBank/DDBJ whole genome shotgun (WGS) entry which is preliminary data.</text>
</comment>
<sequence>MEGNESVKHIVRAFEKEQEELNKKFMEKSVFKQKTRRRGSAHEKKSEDNSTSIAYVEEWSNWIQPTISSPNDPFESHIRLRKKKPQMEIQA</sequence>
<feature type="region of interest" description="Disordered" evidence="1">
    <location>
        <begin position="29"/>
        <end position="51"/>
    </location>
</feature>
<accession>A0A9Q3B8V6</accession>
<keyword evidence="3" id="KW-1185">Reference proteome</keyword>
<reference evidence="2" key="1">
    <citation type="submission" date="2021-03" db="EMBL/GenBank/DDBJ databases">
        <title>Draft genome sequence of rust myrtle Austropuccinia psidii MF-1, a brazilian biotype.</title>
        <authorList>
            <person name="Quecine M.C."/>
            <person name="Pachon D.M.R."/>
            <person name="Bonatelli M.L."/>
            <person name="Correr F.H."/>
            <person name="Franceschini L.M."/>
            <person name="Leite T.F."/>
            <person name="Margarido G.R.A."/>
            <person name="Almeida C.A."/>
            <person name="Ferrarezi J.A."/>
            <person name="Labate C.A."/>
        </authorList>
    </citation>
    <scope>NUCLEOTIDE SEQUENCE</scope>
    <source>
        <strain evidence="2">MF-1</strain>
    </source>
</reference>
<evidence type="ECO:0000256" key="1">
    <source>
        <dbReference type="SAM" id="MobiDB-lite"/>
    </source>
</evidence>
<name>A0A9Q3B8V6_9BASI</name>
<feature type="region of interest" description="Disordered" evidence="1">
    <location>
        <begin position="66"/>
        <end position="91"/>
    </location>
</feature>
<protein>
    <submittedName>
        <fullName evidence="2">Uncharacterized protein</fullName>
    </submittedName>
</protein>
<gene>
    <name evidence="2" type="ORF">O181_000589</name>
</gene>
<evidence type="ECO:0000313" key="2">
    <source>
        <dbReference type="EMBL" id="MBW0460874.1"/>
    </source>
</evidence>
<dbReference type="EMBL" id="AVOT02000069">
    <property type="protein sequence ID" value="MBW0460874.1"/>
    <property type="molecule type" value="Genomic_DNA"/>
</dbReference>
<evidence type="ECO:0000313" key="3">
    <source>
        <dbReference type="Proteomes" id="UP000765509"/>
    </source>
</evidence>
<dbReference type="AlphaFoldDB" id="A0A9Q3B8V6"/>